<dbReference type="Proteomes" id="UP000094622">
    <property type="component" value="Unassembled WGS sequence"/>
</dbReference>
<accession>A0A1E3H596</accession>
<dbReference type="InterPro" id="IPR043128">
    <property type="entry name" value="Rev_trsase/Diguanyl_cyclase"/>
</dbReference>
<comment type="similarity">
    <text evidence="2">Belongs to the DNA polymerase type-Y family.</text>
</comment>
<dbReference type="GO" id="GO:0009432">
    <property type="term" value="P:SOS response"/>
    <property type="evidence" value="ECO:0007669"/>
    <property type="project" value="TreeGrafter"/>
</dbReference>
<dbReference type="AlphaFoldDB" id="A0A1E3H596"/>
<dbReference type="InterPro" id="IPR036775">
    <property type="entry name" value="DNA_pol_Y-fam_lit_finger_sf"/>
</dbReference>
<dbReference type="Pfam" id="PF00817">
    <property type="entry name" value="IMS"/>
    <property type="match status" value="1"/>
</dbReference>
<dbReference type="GO" id="GO:0042276">
    <property type="term" value="P:error-prone translesion synthesis"/>
    <property type="evidence" value="ECO:0007669"/>
    <property type="project" value="TreeGrafter"/>
</dbReference>
<evidence type="ECO:0000313" key="9">
    <source>
        <dbReference type="EMBL" id="ODN71480.1"/>
    </source>
</evidence>
<evidence type="ECO:0000256" key="2">
    <source>
        <dbReference type="ARBA" id="ARBA00010945"/>
    </source>
</evidence>
<keyword evidence="10" id="KW-1185">Reference proteome</keyword>
<dbReference type="Gene3D" id="1.10.150.20">
    <property type="entry name" value="5' to 3' exonuclease, C-terminal subdomain"/>
    <property type="match status" value="1"/>
</dbReference>
<comment type="function">
    <text evidence="5">Poorly processive, error-prone DNA polymerase involved in untargeted mutagenesis. Copies undamaged DNA at stalled replication forks, which arise in vivo from mismatched or misaligned primer ends. These misaligned primers can be extended by PolIV. Exhibits no 3'-5' exonuclease (proofreading) activity. May be involved in translesional synthesis, in conjunction with the beta clamp from PolIII.</text>
</comment>
<dbReference type="PANTHER" id="PTHR11076">
    <property type="entry name" value="DNA REPAIR POLYMERASE UMUC / TRANSFERASE FAMILY MEMBER"/>
    <property type="match status" value="1"/>
</dbReference>
<dbReference type="GO" id="GO:0003684">
    <property type="term" value="F:damaged DNA binding"/>
    <property type="evidence" value="ECO:0007669"/>
    <property type="project" value="InterPro"/>
</dbReference>
<keyword evidence="9" id="KW-0808">Transferase</keyword>
<dbReference type="Pfam" id="PF11799">
    <property type="entry name" value="IMS_C"/>
    <property type="match status" value="1"/>
</dbReference>
<dbReference type="Gene3D" id="3.30.70.270">
    <property type="match status" value="1"/>
</dbReference>
<organism evidence="9 10">
    <name type="scientific">Methylobrevis pamukkalensis</name>
    <dbReference type="NCBI Taxonomy" id="1439726"/>
    <lineage>
        <taxon>Bacteria</taxon>
        <taxon>Pseudomonadati</taxon>
        <taxon>Pseudomonadota</taxon>
        <taxon>Alphaproteobacteria</taxon>
        <taxon>Hyphomicrobiales</taxon>
        <taxon>Pleomorphomonadaceae</taxon>
        <taxon>Methylobrevis</taxon>
    </lineage>
</organism>
<dbReference type="PROSITE" id="PS50173">
    <property type="entry name" value="UMUC"/>
    <property type="match status" value="1"/>
</dbReference>
<keyword evidence="9" id="KW-0548">Nucleotidyltransferase</keyword>
<evidence type="ECO:0000256" key="4">
    <source>
        <dbReference type="ARBA" id="ARBA00012417"/>
    </source>
</evidence>
<dbReference type="InterPro" id="IPR001126">
    <property type="entry name" value="UmuC"/>
</dbReference>
<proteinExistence type="inferred from homology"/>
<name>A0A1E3H596_9HYPH</name>
<reference evidence="9 10" key="1">
    <citation type="submission" date="2016-07" db="EMBL/GenBank/DDBJ databases">
        <title>Draft Genome Sequence of Methylobrevis pamukkalensis PK2.</title>
        <authorList>
            <person name="Vasilenko O.V."/>
            <person name="Doronina N.V."/>
            <person name="Shmareva M.N."/>
            <person name="Tarlachkov S.V."/>
            <person name="Mustakhimov I."/>
            <person name="Trotsenko Y.A."/>
        </authorList>
    </citation>
    <scope>NUCLEOTIDE SEQUENCE [LARGE SCALE GENOMIC DNA]</scope>
    <source>
        <strain evidence="9 10">PK2</strain>
    </source>
</reference>
<evidence type="ECO:0000256" key="5">
    <source>
        <dbReference type="ARBA" id="ARBA00025589"/>
    </source>
</evidence>
<dbReference type="Gene3D" id="3.30.1490.100">
    <property type="entry name" value="DNA polymerase, Y-family, little finger domain"/>
    <property type="match status" value="1"/>
</dbReference>
<dbReference type="GO" id="GO:0003887">
    <property type="term" value="F:DNA-directed DNA polymerase activity"/>
    <property type="evidence" value="ECO:0007669"/>
    <property type="project" value="UniProtKB-EC"/>
</dbReference>
<evidence type="ECO:0000256" key="1">
    <source>
        <dbReference type="ARBA" id="ARBA00001946"/>
    </source>
</evidence>
<sequence>MFSFCSHDQREIHARPDRIERLYIDFDSFYASAEQHLDPALVGRPVGVIPIESRSTSLIAASREAKRFGVKTHTPLREALRLLPDLVVRVARPDVYVRLHHEIRAVVDSVVPILAVRSIDEMVCALLENEAARGADLARAVKDGLRRAFGPALTASIGLAANERLAKIAAEMEKPDGFVRLDPDTLPGRLLDVPLGDIPGIGERMATRLARAGVTDMPALWALAPKQMRALWGSVEGERLWYELHGYEVIREATETGMFSHGRVLAGDWRTPERQRDCARLLLGKAARRMRRAGFSARRLTLSIKGETGGRWHGEAPLPDARDDFTLLHALDGLFARAARQTAPARARGVAVSLSDLVASDTREAGLFPGADDAARGRRERLADVVDALHARHGRTSSPSASNRRCPAATPAARSPSDGSRT</sequence>
<dbReference type="SUPFAM" id="SSF56672">
    <property type="entry name" value="DNA/RNA polymerases"/>
    <property type="match status" value="1"/>
</dbReference>
<dbReference type="PANTHER" id="PTHR11076:SF34">
    <property type="entry name" value="PROTEIN UMUC"/>
    <property type="match status" value="1"/>
</dbReference>
<comment type="caution">
    <text evidence="9">The sequence shown here is derived from an EMBL/GenBank/DDBJ whole genome shotgun (WGS) entry which is preliminary data.</text>
</comment>
<feature type="region of interest" description="Disordered" evidence="7">
    <location>
        <begin position="391"/>
        <end position="422"/>
    </location>
</feature>
<dbReference type="InterPro" id="IPR017961">
    <property type="entry name" value="DNA_pol_Y-fam_little_finger"/>
</dbReference>
<dbReference type="EMBL" id="MCRJ01000020">
    <property type="protein sequence ID" value="ODN71480.1"/>
    <property type="molecule type" value="Genomic_DNA"/>
</dbReference>
<dbReference type="CDD" id="cd00424">
    <property type="entry name" value="PolY"/>
    <property type="match status" value="1"/>
</dbReference>
<comment type="subunit">
    <text evidence="3">Monomer.</text>
</comment>
<evidence type="ECO:0000259" key="8">
    <source>
        <dbReference type="PROSITE" id="PS50173"/>
    </source>
</evidence>
<comment type="catalytic activity">
    <reaction evidence="6">
        <text>DNA(n) + a 2'-deoxyribonucleoside 5'-triphosphate = DNA(n+1) + diphosphate</text>
        <dbReference type="Rhea" id="RHEA:22508"/>
        <dbReference type="Rhea" id="RHEA-COMP:17339"/>
        <dbReference type="Rhea" id="RHEA-COMP:17340"/>
        <dbReference type="ChEBI" id="CHEBI:33019"/>
        <dbReference type="ChEBI" id="CHEBI:61560"/>
        <dbReference type="ChEBI" id="CHEBI:173112"/>
        <dbReference type="EC" id="2.7.7.7"/>
    </reaction>
</comment>
<dbReference type="GO" id="GO:0005829">
    <property type="term" value="C:cytosol"/>
    <property type="evidence" value="ECO:0007669"/>
    <property type="project" value="TreeGrafter"/>
</dbReference>
<dbReference type="GO" id="GO:0006281">
    <property type="term" value="P:DNA repair"/>
    <property type="evidence" value="ECO:0007669"/>
    <property type="project" value="InterPro"/>
</dbReference>
<evidence type="ECO:0000256" key="7">
    <source>
        <dbReference type="SAM" id="MobiDB-lite"/>
    </source>
</evidence>
<dbReference type="Gene3D" id="3.40.1170.60">
    <property type="match status" value="1"/>
</dbReference>
<evidence type="ECO:0000313" key="10">
    <source>
        <dbReference type="Proteomes" id="UP000094622"/>
    </source>
</evidence>
<feature type="domain" description="UmuC" evidence="8">
    <location>
        <begin position="21"/>
        <end position="202"/>
    </location>
</feature>
<dbReference type="InterPro" id="IPR050116">
    <property type="entry name" value="DNA_polymerase-Y"/>
</dbReference>
<evidence type="ECO:0000256" key="3">
    <source>
        <dbReference type="ARBA" id="ARBA00011245"/>
    </source>
</evidence>
<dbReference type="EC" id="2.7.7.7" evidence="4"/>
<gene>
    <name evidence="9" type="primary">dinB_1</name>
    <name evidence="9" type="ORF">A6302_01169</name>
</gene>
<dbReference type="RefSeq" id="WP_210183268.1">
    <property type="nucleotide sequence ID" value="NZ_MCRJ01000020.1"/>
</dbReference>
<protein>
    <recommendedName>
        <fullName evidence="4">DNA-directed DNA polymerase</fullName>
        <ecNumber evidence="4">2.7.7.7</ecNumber>
    </recommendedName>
</protein>
<dbReference type="InterPro" id="IPR043502">
    <property type="entry name" value="DNA/RNA_pol_sf"/>
</dbReference>
<comment type="cofactor">
    <cofactor evidence="1">
        <name>Mg(2+)</name>
        <dbReference type="ChEBI" id="CHEBI:18420"/>
    </cofactor>
</comment>
<evidence type="ECO:0000256" key="6">
    <source>
        <dbReference type="ARBA" id="ARBA00049244"/>
    </source>
</evidence>